<reference evidence="1" key="1">
    <citation type="journal article" date="2015" name="Nature">
        <title>Complex archaea that bridge the gap between prokaryotes and eukaryotes.</title>
        <authorList>
            <person name="Spang A."/>
            <person name="Saw J.H."/>
            <person name="Jorgensen S.L."/>
            <person name="Zaremba-Niedzwiedzka K."/>
            <person name="Martijn J."/>
            <person name="Lind A.E."/>
            <person name="van Eijk R."/>
            <person name="Schleper C."/>
            <person name="Guy L."/>
            <person name="Ettema T.J."/>
        </authorList>
    </citation>
    <scope>NUCLEOTIDE SEQUENCE</scope>
</reference>
<dbReference type="AlphaFoldDB" id="A0A0F9H4T6"/>
<sequence length="83" mass="8969">MSTGRGERITIEVDGITAHVQLTDEGDPDDPELMEFLRAMVRAVTDLERVCGCEMPQVPNHLDRCVVCGGAPPAQHPTGDTPL</sequence>
<comment type="caution">
    <text evidence="1">The sequence shown here is derived from an EMBL/GenBank/DDBJ whole genome shotgun (WGS) entry which is preliminary data.</text>
</comment>
<gene>
    <name evidence="1" type="ORF">LCGC14_1747590</name>
</gene>
<protein>
    <submittedName>
        <fullName evidence="1">Uncharacterized protein</fullName>
    </submittedName>
</protein>
<name>A0A0F9H4T6_9ZZZZ</name>
<accession>A0A0F9H4T6</accession>
<organism evidence="1">
    <name type="scientific">marine sediment metagenome</name>
    <dbReference type="NCBI Taxonomy" id="412755"/>
    <lineage>
        <taxon>unclassified sequences</taxon>
        <taxon>metagenomes</taxon>
        <taxon>ecological metagenomes</taxon>
    </lineage>
</organism>
<dbReference type="EMBL" id="LAZR01016076">
    <property type="protein sequence ID" value="KKM06089.1"/>
    <property type="molecule type" value="Genomic_DNA"/>
</dbReference>
<evidence type="ECO:0000313" key="1">
    <source>
        <dbReference type="EMBL" id="KKM06089.1"/>
    </source>
</evidence>
<proteinExistence type="predicted"/>